<feature type="compositionally biased region" description="Low complexity" evidence="1">
    <location>
        <begin position="160"/>
        <end position="176"/>
    </location>
</feature>
<gene>
    <name evidence="3" type="ORF">FQY79_07380</name>
</gene>
<proteinExistence type="predicted"/>
<feature type="transmembrane region" description="Helical" evidence="2">
    <location>
        <begin position="97"/>
        <end position="118"/>
    </location>
</feature>
<feature type="compositionally biased region" description="Acidic residues" evidence="1">
    <location>
        <begin position="142"/>
        <end position="155"/>
    </location>
</feature>
<dbReference type="InterPro" id="IPR009937">
    <property type="entry name" value="Phage_holin_3_6"/>
</dbReference>
<sequence>MAGDAPQDAGAGDGGRGPAPGLDESLAAINAARREALDASRGTLRALRRLASADFALARSAFGRALAWAGAATVFGASAWLFVTGTLIALMQRMGLSWLQSLAVAALMSLVAAGFAAWRVSRYFDLMGMHATRRQLSRLGLFDEDGAGDDDDDEPPPGPGADAARPAAAAAARPTGAGPGGG</sequence>
<accession>A0A5C5U127</accession>
<evidence type="ECO:0000313" key="4">
    <source>
        <dbReference type="Proteomes" id="UP000315949"/>
    </source>
</evidence>
<dbReference type="Pfam" id="PF07332">
    <property type="entry name" value="Phage_holin_3_6"/>
    <property type="match status" value="1"/>
</dbReference>
<keyword evidence="2" id="KW-0472">Membrane</keyword>
<feature type="transmembrane region" description="Helical" evidence="2">
    <location>
        <begin position="65"/>
        <end position="91"/>
    </location>
</feature>
<dbReference type="AlphaFoldDB" id="A0A5C5U127"/>
<name>A0A5C5U127_9GAMM</name>
<keyword evidence="4" id="KW-1185">Reference proteome</keyword>
<keyword evidence="2" id="KW-0812">Transmembrane</keyword>
<protein>
    <submittedName>
        <fullName evidence="3">Phage holin family protein</fullName>
    </submittedName>
</protein>
<feature type="region of interest" description="Disordered" evidence="1">
    <location>
        <begin position="142"/>
        <end position="182"/>
    </location>
</feature>
<organism evidence="3 4">
    <name type="scientific">Luteimonas wenzhouensis</name>
    <dbReference type="NCBI Taxonomy" id="2599615"/>
    <lineage>
        <taxon>Bacteria</taxon>
        <taxon>Pseudomonadati</taxon>
        <taxon>Pseudomonadota</taxon>
        <taxon>Gammaproteobacteria</taxon>
        <taxon>Lysobacterales</taxon>
        <taxon>Lysobacteraceae</taxon>
        <taxon>Luteimonas</taxon>
    </lineage>
</organism>
<dbReference type="EMBL" id="VOHE01000003">
    <property type="protein sequence ID" value="TWT19656.1"/>
    <property type="molecule type" value="Genomic_DNA"/>
</dbReference>
<evidence type="ECO:0000313" key="3">
    <source>
        <dbReference type="EMBL" id="TWT19656.1"/>
    </source>
</evidence>
<evidence type="ECO:0000256" key="1">
    <source>
        <dbReference type="SAM" id="MobiDB-lite"/>
    </source>
</evidence>
<dbReference type="RefSeq" id="WP_146312259.1">
    <property type="nucleotide sequence ID" value="NZ_VOHE01000003.1"/>
</dbReference>
<evidence type="ECO:0000256" key="2">
    <source>
        <dbReference type="SAM" id="Phobius"/>
    </source>
</evidence>
<reference evidence="3 4" key="1">
    <citation type="submission" date="2019-07" db="EMBL/GenBank/DDBJ databases">
        <title>Luteimonas sp. YD-1 nov., isolated from acidic soil.</title>
        <authorList>
            <person name="Zhou J."/>
        </authorList>
    </citation>
    <scope>NUCLEOTIDE SEQUENCE [LARGE SCALE GENOMIC DNA]</scope>
    <source>
        <strain evidence="3 4">YD-1</strain>
    </source>
</reference>
<comment type="caution">
    <text evidence="3">The sequence shown here is derived from an EMBL/GenBank/DDBJ whole genome shotgun (WGS) entry which is preliminary data.</text>
</comment>
<dbReference type="OrthoDB" id="6058188at2"/>
<keyword evidence="2" id="KW-1133">Transmembrane helix</keyword>
<dbReference type="Proteomes" id="UP000315949">
    <property type="component" value="Unassembled WGS sequence"/>
</dbReference>